<feature type="domain" description="SDH C-terminal" evidence="13">
    <location>
        <begin position="424"/>
        <end position="451"/>
    </location>
</feature>
<name>A0A101IU69_9EURY</name>
<dbReference type="CDD" id="cd01065">
    <property type="entry name" value="NAD_bind_Shikimate_DH"/>
    <property type="match status" value="1"/>
</dbReference>
<comment type="caution">
    <text evidence="11">Lacks conserved residue(s) required for the propagation of feature annotation.</text>
</comment>
<dbReference type="InterPro" id="IPR041121">
    <property type="entry name" value="SDH_C"/>
</dbReference>
<evidence type="ECO:0000256" key="7">
    <source>
        <dbReference type="ARBA" id="ARBA00022857"/>
    </source>
</evidence>
<comment type="pathway">
    <text evidence="1">Metabolic intermediate biosynthesis; chorismate biosynthesis; chorismate from D-erythrose 4-phosphate and phosphoenolpyruvate: step 5/7.</text>
</comment>
<dbReference type="PANTHER" id="PTHR21089:SF1">
    <property type="entry name" value="BIFUNCTIONAL 3-DEHYDROQUINATE DEHYDRATASE_SHIKIMATE DEHYDROGENASE, CHLOROPLASTIC"/>
    <property type="match status" value="1"/>
</dbReference>
<evidence type="ECO:0000256" key="4">
    <source>
        <dbReference type="ARBA" id="ARBA00022741"/>
    </source>
</evidence>
<dbReference type="InterPro" id="IPR023000">
    <property type="entry name" value="Shikimate_kinase_CS"/>
</dbReference>
<dbReference type="InterPro" id="IPR000623">
    <property type="entry name" value="Shikimate_kinase/TSH1"/>
</dbReference>
<dbReference type="InterPro" id="IPR031322">
    <property type="entry name" value="Shikimate/glucono_kinase"/>
</dbReference>
<feature type="active site" description="Proton acceptor" evidence="11">
    <location>
        <position position="261"/>
    </location>
</feature>
<feature type="binding site" evidence="11">
    <location>
        <begin position="317"/>
        <end position="321"/>
    </location>
    <ligand>
        <name>NADP(+)</name>
        <dbReference type="ChEBI" id="CHEBI:58349"/>
    </ligand>
</feature>
<evidence type="ECO:0000259" key="12">
    <source>
        <dbReference type="Pfam" id="PF08501"/>
    </source>
</evidence>
<dbReference type="PRINTS" id="PR01100">
    <property type="entry name" value="SHIKIMTKNASE"/>
</dbReference>
<feature type="binding site" evidence="11">
    <location>
        <position position="424"/>
    </location>
    <ligand>
        <name>NADP(+)</name>
        <dbReference type="ChEBI" id="CHEBI:58349"/>
    </ligand>
</feature>
<dbReference type="Gene3D" id="3.40.50.300">
    <property type="entry name" value="P-loop containing nucleotide triphosphate hydrolases"/>
    <property type="match status" value="1"/>
</dbReference>
<dbReference type="GO" id="GO:0009423">
    <property type="term" value="P:chorismate biosynthetic process"/>
    <property type="evidence" value="ECO:0007669"/>
    <property type="project" value="UniProtKB-UniRule"/>
</dbReference>
<dbReference type="SUPFAM" id="SSF53223">
    <property type="entry name" value="Aminoacid dehydrogenase-like, N-terminal domain"/>
    <property type="match status" value="1"/>
</dbReference>
<keyword evidence="5" id="KW-0418">Kinase</keyword>
<keyword evidence="2 11" id="KW-0028">Amino-acid biosynthesis</keyword>
<keyword evidence="6" id="KW-0067">ATP-binding</keyword>
<evidence type="ECO:0000256" key="8">
    <source>
        <dbReference type="ARBA" id="ARBA00023002"/>
    </source>
</evidence>
<dbReference type="InterPro" id="IPR036291">
    <property type="entry name" value="NAD(P)-bd_dom_sf"/>
</dbReference>
<dbReference type="EC" id="1.1.1.25" evidence="11"/>
<comment type="subunit">
    <text evidence="11">Homodimer.</text>
</comment>
<evidence type="ECO:0000259" key="13">
    <source>
        <dbReference type="Pfam" id="PF18317"/>
    </source>
</evidence>
<gene>
    <name evidence="11" type="primary">aroE</name>
    <name evidence="14" type="ORF">XE10_1038</name>
</gene>
<dbReference type="NCBIfam" id="TIGR00507">
    <property type="entry name" value="aroE"/>
    <property type="match status" value="1"/>
</dbReference>
<dbReference type="Pfam" id="PF01202">
    <property type="entry name" value="SKI"/>
    <property type="match status" value="1"/>
</dbReference>
<evidence type="ECO:0000256" key="9">
    <source>
        <dbReference type="ARBA" id="ARBA00023141"/>
    </source>
</evidence>
<accession>A0A101IU69</accession>
<organism evidence="14 15">
    <name type="scientific">Methanoculleus marisnigri</name>
    <dbReference type="NCBI Taxonomy" id="2198"/>
    <lineage>
        <taxon>Archaea</taxon>
        <taxon>Methanobacteriati</taxon>
        <taxon>Methanobacteriota</taxon>
        <taxon>Stenosarchaea group</taxon>
        <taxon>Methanomicrobia</taxon>
        <taxon>Methanomicrobiales</taxon>
        <taxon>Methanomicrobiaceae</taxon>
        <taxon>Methanoculleus</taxon>
    </lineage>
</organism>
<evidence type="ECO:0000256" key="5">
    <source>
        <dbReference type="ARBA" id="ARBA00022777"/>
    </source>
</evidence>
<dbReference type="EMBL" id="LGHE01000105">
    <property type="protein sequence ID" value="KUL01418.1"/>
    <property type="molecule type" value="Genomic_DNA"/>
</dbReference>
<feature type="binding site" evidence="11">
    <location>
        <position position="401"/>
    </location>
    <ligand>
        <name>NADP(+)</name>
        <dbReference type="ChEBI" id="CHEBI:58349"/>
    </ligand>
</feature>
<feature type="binding site" evidence="11">
    <location>
        <position position="403"/>
    </location>
    <ligand>
        <name>shikimate</name>
        <dbReference type="ChEBI" id="CHEBI:36208"/>
    </ligand>
</feature>
<feature type="domain" description="Shikimate dehydrogenase substrate binding N-terminal" evidence="12">
    <location>
        <begin position="204"/>
        <end position="284"/>
    </location>
</feature>
<dbReference type="GO" id="GO:0004765">
    <property type="term" value="F:shikimate kinase activity"/>
    <property type="evidence" value="ECO:0007669"/>
    <property type="project" value="UniProtKB-EC"/>
</dbReference>
<dbReference type="GO" id="GO:0019632">
    <property type="term" value="P:shikimate metabolic process"/>
    <property type="evidence" value="ECO:0007669"/>
    <property type="project" value="InterPro"/>
</dbReference>
<dbReference type="InterPro" id="IPR011342">
    <property type="entry name" value="Shikimate_DH"/>
</dbReference>
<dbReference type="InterPro" id="IPR022893">
    <property type="entry name" value="Shikimate_DH_fam"/>
</dbReference>
<dbReference type="HAMAP" id="MF_00222">
    <property type="entry name" value="Shikimate_DH_AroE"/>
    <property type="match status" value="1"/>
</dbReference>
<evidence type="ECO:0000256" key="3">
    <source>
        <dbReference type="ARBA" id="ARBA00022679"/>
    </source>
</evidence>
<dbReference type="Pfam" id="PF08501">
    <property type="entry name" value="Shikimate_dh_N"/>
    <property type="match status" value="1"/>
</dbReference>
<dbReference type="UniPathway" id="UPA00053">
    <property type="reaction ID" value="UER00087"/>
</dbReference>
<dbReference type="SUPFAM" id="SSF51735">
    <property type="entry name" value="NAD(P)-binding Rossmann-fold domains"/>
    <property type="match status" value="1"/>
</dbReference>
<dbReference type="InterPro" id="IPR027417">
    <property type="entry name" value="P-loop_NTPase"/>
</dbReference>
<evidence type="ECO:0000256" key="11">
    <source>
        <dbReference type="HAMAP-Rule" id="MF_00222"/>
    </source>
</evidence>
<dbReference type="GO" id="GO:0004764">
    <property type="term" value="F:shikimate 3-dehydrogenase (NADP+) activity"/>
    <property type="evidence" value="ECO:0007669"/>
    <property type="project" value="UniProtKB-UniRule"/>
</dbReference>
<reference evidence="15" key="1">
    <citation type="journal article" date="2015" name="MBio">
        <title>Genome-Resolved Metagenomic Analysis Reveals Roles for Candidate Phyla and Other Microbial Community Members in Biogeochemical Transformations in Oil Reservoirs.</title>
        <authorList>
            <person name="Hu P."/>
            <person name="Tom L."/>
            <person name="Singh A."/>
            <person name="Thomas B.C."/>
            <person name="Baker B.J."/>
            <person name="Piceno Y.M."/>
            <person name="Andersen G.L."/>
            <person name="Banfield J.F."/>
        </authorList>
    </citation>
    <scope>NUCLEOTIDE SEQUENCE [LARGE SCALE GENOMIC DNA]</scope>
</reference>
<dbReference type="PANTHER" id="PTHR21089">
    <property type="entry name" value="SHIKIMATE DEHYDROGENASE"/>
    <property type="match status" value="1"/>
</dbReference>
<feature type="binding site" evidence="11">
    <location>
        <position position="273"/>
    </location>
    <ligand>
        <name>NADP(+)</name>
        <dbReference type="ChEBI" id="CHEBI:58349"/>
    </ligand>
</feature>
<comment type="function">
    <text evidence="11">Involved in the biosynthesis of the chorismate, which leads to the biosynthesis of aromatic amino acids. Catalyzes the reversible NADPH linked reduction of 3-dehydroshikimate (DHSA) to yield shikimate (SA).</text>
</comment>
<dbReference type="Gene3D" id="3.40.50.720">
    <property type="entry name" value="NAD(P)-binding Rossmann-like Domain"/>
    <property type="match status" value="1"/>
</dbReference>
<keyword evidence="8 11" id="KW-0560">Oxidoreductase</keyword>
<comment type="catalytic activity">
    <reaction evidence="10">
        <text>shikimate + ATP = 3-phosphoshikimate + ADP + H(+)</text>
        <dbReference type="Rhea" id="RHEA:13121"/>
        <dbReference type="ChEBI" id="CHEBI:15378"/>
        <dbReference type="ChEBI" id="CHEBI:30616"/>
        <dbReference type="ChEBI" id="CHEBI:36208"/>
        <dbReference type="ChEBI" id="CHEBI:145989"/>
        <dbReference type="ChEBI" id="CHEBI:456216"/>
        <dbReference type="EC" id="2.7.1.71"/>
    </reaction>
</comment>
<keyword evidence="3" id="KW-0808">Transferase</keyword>
<comment type="caution">
    <text evidence="14">The sequence shown here is derived from an EMBL/GenBank/DDBJ whole genome shotgun (WGS) entry which is preliminary data.</text>
</comment>
<dbReference type="CDD" id="cd00464">
    <property type="entry name" value="SK"/>
    <property type="match status" value="1"/>
</dbReference>
<dbReference type="GO" id="GO:0009073">
    <property type="term" value="P:aromatic amino acid family biosynthetic process"/>
    <property type="evidence" value="ECO:0007669"/>
    <property type="project" value="UniProtKB-KW"/>
</dbReference>
<evidence type="ECO:0000256" key="2">
    <source>
        <dbReference type="ARBA" id="ARBA00022605"/>
    </source>
</evidence>
<keyword evidence="9 11" id="KW-0057">Aromatic amino acid biosynthesis</keyword>
<dbReference type="InterPro" id="IPR013708">
    <property type="entry name" value="Shikimate_DH-bd_N"/>
</dbReference>
<dbReference type="GO" id="GO:0008652">
    <property type="term" value="P:amino acid biosynthetic process"/>
    <property type="evidence" value="ECO:0007669"/>
    <property type="project" value="UniProtKB-KW"/>
</dbReference>
<feature type="binding site" evidence="11">
    <location>
        <position position="282"/>
    </location>
    <ligand>
        <name>shikimate</name>
        <dbReference type="ChEBI" id="CHEBI:36208"/>
    </ligand>
</feature>
<keyword evidence="7 11" id="KW-0521">NADP</keyword>
<dbReference type="SUPFAM" id="SSF52540">
    <property type="entry name" value="P-loop containing nucleoside triphosphate hydrolases"/>
    <property type="match status" value="1"/>
</dbReference>
<evidence type="ECO:0000256" key="10">
    <source>
        <dbReference type="ARBA" id="ARBA00048567"/>
    </source>
</evidence>
<dbReference type="Proteomes" id="UP000054598">
    <property type="component" value="Unassembled WGS sequence"/>
</dbReference>
<dbReference type="PROSITE" id="PS01128">
    <property type="entry name" value="SHIKIMATE_KINASE"/>
    <property type="match status" value="1"/>
</dbReference>
<sequence length="459" mass="49294">MKIVLTGFRGTGKTSVGRIVANHLGLPFFDTDALVERRAGMPIPEIFRRAGEAHFRALEREAITSLRAAEGVISTGGGAVCDPANVADLRWHGTVFLLSAAPGIIYERIAGSDRPGLTGLPPAEEVRTLLARRKEAYLGAADACIDTGTRPPREVADAILRQIVGEAGISPDEKRERDGLLGKFGLETVREMVERDPDLRVCGIAGNPCAHSKSPLLYNRLFAHFGLHYHYTRFEWPDAGVIVRLANLLPVKGLSVTIPFKADVMRHLDEVDEHAAAIGATNTVVRCGGRSYGHNTDWLGVRAPLVHRHGARAVVLGAGGAAAAAVYALLSLDMDVTVLARTPDAAKGLAGRFNCRWGTLEEFKGSDADVVVHATPVGMEPDTRSLLAPCDLEQKTTVFDLVYTPPETPLIRAAREAGCETIPGTEMFVHQAAEQFRLITGITVSPALVREMLASTTPG</sequence>
<dbReference type="Gene3D" id="3.40.50.10860">
    <property type="entry name" value="Leucine Dehydrogenase, chain A, domain 1"/>
    <property type="match status" value="1"/>
</dbReference>
<feature type="binding site" evidence="11">
    <location>
        <begin position="212"/>
        <end position="214"/>
    </location>
    <ligand>
        <name>shikimate</name>
        <dbReference type="ChEBI" id="CHEBI:36208"/>
    </ligand>
</feature>
<evidence type="ECO:0000313" key="14">
    <source>
        <dbReference type="EMBL" id="KUL01418.1"/>
    </source>
</evidence>
<dbReference type="GO" id="GO:0050661">
    <property type="term" value="F:NADP binding"/>
    <property type="evidence" value="ECO:0007669"/>
    <property type="project" value="InterPro"/>
</dbReference>
<comment type="similarity">
    <text evidence="11">Belongs to the shikimate dehydrogenase family.</text>
</comment>
<dbReference type="AlphaFoldDB" id="A0A101IU69"/>
<protein>
    <recommendedName>
        <fullName evidence="11">Shikimate dehydrogenase (NADP(+))</fullName>
        <shortName evidence="11">SDH</shortName>
        <ecNumber evidence="11">1.1.1.25</ecNumber>
    </recommendedName>
</protein>
<feature type="binding site" evidence="11">
    <location>
        <position position="297"/>
    </location>
    <ligand>
        <name>shikimate</name>
        <dbReference type="ChEBI" id="CHEBI:36208"/>
    </ligand>
</feature>
<comment type="pathway">
    <text evidence="11">Metabolic intermediate biosynthesis; chorismate biosynthesis; chorismate from D-erythrose 4-phosphate and phosphoenolpyruvate: step 4/7.</text>
</comment>
<evidence type="ECO:0000256" key="6">
    <source>
        <dbReference type="ARBA" id="ARBA00022840"/>
    </source>
</evidence>
<keyword evidence="4" id="KW-0547">Nucleotide-binding</keyword>
<dbReference type="GO" id="GO:0005524">
    <property type="term" value="F:ATP binding"/>
    <property type="evidence" value="ECO:0007669"/>
    <property type="project" value="UniProtKB-KW"/>
</dbReference>
<dbReference type="HAMAP" id="MF_00109">
    <property type="entry name" value="Shikimate_kinase"/>
    <property type="match status" value="1"/>
</dbReference>
<evidence type="ECO:0000256" key="1">
    <source>
        <dbReference type="ARBA" id="ARBA00004842"/>
    </source>
</evidence>
<dbReference type="PATRIC" id="fig|2198.3.peg.903"/>
<dbReference type="GO" id="GO:0005829">
    <property type="term" value="C:cytosol"/>
    <property type="evidence" value="ECO:0007669"/>
    <property type="project" value="TreeGrafter"/>
</dbReference>
<evidence type="ECO:0000313" key="15">
    <source>
        <dbReference type="Proteomes" id="UP000054598"/>
    </source>
</evidence>
<comment type="catalytic activity">
    <reaction evidence="11">
        <text>shikimate + NADP(+) = 3-dehydroshikimate + NADPH + H(+)</text>
        <dbReference type="Rhea" id="RHEA:17737"/>
        <dbReference type="ChEBI" id="CHEBI:15378"/>
        <dbReference type="ChEBI" id="CHEBI:16630"/>
        <dbReference type="ChEBI" id="CHEBI:36208"/>
        <dbReference type="ChEBI" id="CHEBI:57783"/>
        <dbReference type="ChEBI" id="CHEBI:58349"/>
        <dbReference type="EC" id="1.1.1.25"/>
    </reaction>
</comment>
<proteinExistence type="inferred from homology"/>
<dbReference type="InterPro" id="IPR046346">
    <property type="entry name" value="Aminoacid_DH-like_N_sf"/>
</dbReference>
<feature type="binding site" evidence="11">
    <location>
        <position position="431"/>
    </location>
    <ligand>
        <name>shikimate</name>
        <dbReference type="ChEBI" id="CHEBI:36208"/>
    </ligand>
</feature>
<feature type="binding site" evidence="11">
    <location>
        <position position="257"/>
    </location>
    <ligand>
        <name>shikimate</name>
        <dbReference type="ChEBI" id="CHEBI:36208"/>
    </ligand>
</feature>
<dbReference type="Pfam" id="PF18317">
    <property type="entry name" value="SDH_C"/>
    <property type="match status" value="1"/>
</dbReference>